<gene>
    <name evidence="5" type="ORF">CAUPRSCDRAFT_421</name>
</gene>
<accession>A0A4P9WX18</accession>
<name>A0A4P9WX18_9FUNG</name>
<dbReference type="EMBL" id="ML010594">
    <property type="protein sequence ID" value="RKO95960.1"/>
    <property type="molecule type" value="Genomic_DNA"/>
</dbReference>
<dbReference type="Pfam" id="PF08623">
    <property type="entry name" value="TIP120"/>
    <property type="match status" value="1"/>
</dbReference>
<proteinExistence type="inferred from homology"/>
<evidence type="ECO:0000313" key="6">
    <source>
        <dbReference type="Proteomes" id="UP000268535"/>
    </source>
</evidence>
<dbReference type="AlphaFoldDB" id="A0A4P9WX18"/>
<evidence type="ECO:0000259" key="4">
    <source>
        <dbReference type="Pfam" id="PF08623"/>
    </source>
</evidence>
<protein>
    <submittedName>
        <fullName evidence="5">TATA-binding protein interacting</fullName>
    </submittedName>
</protein>
<evidence type="ECO:0000256" key="3">
    <source>
        <dbReference type="ARBA" id="ARBA00022786"/>
    </source>
</evidence>
<dbReference type="InterPro" id="IPR016024">
    <property type="entry name" value="ARM-type_fold"/>
</dbReference>
<dbReference type="SUPFAM" id="SSF48371">
    <property type="entry name" value="ARM repeat"/>
    <property type="match status" value="1"/>
</dbReference>
<dbReference type="Proteomes" id="UP000268535">
    <property type="component" value="Unassembled WGS sequence"/>
</dbReference>
<dbReference type="Gene3D" id="1.25.10.10">
    <property type="entry name" value="Leucine-rich Repeat Variant"/>
    <property type="match status" value="1"/>
</dbReference>
<reference evidence="6" key="1">
    <citation type="journal article" date="2018" name="Nat. Microbiol.">
        <title>Leveraging single-cell genomics to expand the fungal tree of life.</title>
        <authorList>
            <person name="Ahrendt S.R."/>
            <person name="Quandt C.A."/>
            <person name="Ciobanu D."/>
            <person name="Clum A."/>
            <person name="Salamov A."/>
            <person name="Andreopoulos B."/>
            <person name="Cheng J.F."/>
            <person name="Woyke T."/>
            <person name="Pelin A."/>
            <person name="Henrissat B."/>
            <person name="Reynolds N.K."/>
            <person name="Benny G.L."/>
            <person name="Smith M.E."/>
            <person name="James T.Y."/>
            <person name="Grigoriev I.V."/>
        </authorList>
    </citation>
    <scope>NUCLEOTIDE SEQUENCE [LARGE SCALE GENOMIC DNA]</scope>
    <source>
        <strain evidence="6">ATCC 52028</strain>
    </source>
</reference>
<feature type="non-terminal residue" evidence="5">
    <location>
        <position position="1"/>
    </location>
</feature>
<organism evidence="5 6">
    <name type="scientific">Caulochytrium protostelioides</name>
    <dbReference type="NCBI Taxonomy" id="1555241"/>
    <lineage>
        <taxon>Eukaryota</taxon>
        <taxon>Fungi</taxon>
        <taxon>Fungi incertae sedis</taxon>
        <taxon>Chytridiomycota</taxon>
        <taxon>Chytridiomycota incertae sedis</taxon>
        <taxon>Chytridiomycetes</taxon>
        <taxon>Caulochytriales</taxon>
        <taxon>Caulochytriaceae</taxon>
        <taxon>Caulochytrium</taxon>
    </lineage>
</organism>
<comment type="similarity">
    <text evidence="1">Belongs to the CAND family.</text>
</comment>
<dbReference type="GO" id="GO:0010265">
    <property type="term" value="P:SCF complex assembly"/>
    <property type="evidence" value="ECO:0007669"/>
    <property type="project" value="InterPro"/>
</dbReference>
<evidence type="ECO:0000256" key="1">
    <source>
        <dbReference type="ARBA" id="ARBA00007657"/>
    </source>
</evidence>
<dbReference type="InterPro" id="IPR011989">
    <property type="entry name" value="ARM-like"/>
</dbReference>
<evidence type="ECO:0000313" key="5">
    <source>
        <dbReference type="EMBL" id="RKO95960.1"/>
    </source>
</evidence>
<evidence type="ECO:0000256" key="2">
    <source>
        <dbReference type="ARBA" id="ARBA00022737"/>
    </source>
</evidence>
<dbReference type="InterPro" id="IPR013932">
    <property type="entry name" value="TATA-bd_TIP120"/>
</dbReference>
<dbReference type="InterPro" id="IPR039852">
    <property type="entry name" value="CAND1/CAND2"/>
</dbReference>
<feature type="non-terminal residue" evidence="5">
    <location>
        <position position="129"/>
    </location>
</feature>
<sequence>VREDLVRVVEMGPFKHKVDQGLELRKLAYETLLRLLDPPALHRLDLDRFLVVAQQGLADPANELKVLTHLIIERAAAANAAVTRHHLDAFVPALETTLSMTAKSNAVKQEVERLDELLASTLRLALSLE</sequence>
<dbReference type="PANTHER" id="PTHR12696">
    <property type="entry name" value="TIP120"/>
    <property type="match status" value="1"/>
</dbReference>
<feature type="domain" description="TATA-binding protein interacting (TIP20)" evidence="4">
    <location>
        <begin position="1"/>
        <end position="128"/>
    </location>
</feature>
<keyword evidence="2" id="KW-0677">Repeat</keyword>
<keyword evidence="3" id="KW-0833">Ubl conjugation pathway</keyword>